<dbReference type="EMBL" id="WKFB01000470">
    <property type="protein sequence ID" value="KAF6722111.1"/>
    <property type="molecule type" value="Genomic_DNA"/>
</dbReference>
<comment type="similarity">
    <text evidence="3">Belongs to the SOWAH family.</text>
</comment>
<dbReference type="AlphaFoldDB" id="A0A834C8V5"/>
<feature type="region of interest" description="Disordered" evidence="5">
    <location>
        <begin position="1"/>
        <end position="63"/>
    </location>
</feature>
<evidence type="ECO:0000256" key="3">
    <source>
        <dbReference type="ARBA" id="ARBA00038122"/>
    </source>
</evidence>
<evidence type="ECO:0000313" key="7">
    <source>
        <dbReference type="Proteomes" id="UP000646548"/>
    </source>
</evidence>
<dbReference type="Pfam" id="PF12796">
    <property type="entry name" value="Ank_2"/>
    <property type="match status" value="1"/>
</dbReference>
<protein>
    <submittedName>
        <fullName evidence="6">Ankyrin repeat domain-containing protein SOWAHC</fullName>
    </submittedName>
</protein>
<dbReference type="SMART" id="SM00248">
    <property type="entry name" value="ANK"/>
    <property type="match status" value="2"/>
</dbReference>
<evidence type="ECO:0000256" key="2">
    <source>
        <dbReference type="ARBA" id="ARBA00023043"/>
    </source>
</evidence>
<evidence type="ECO:0000256" key="5">
    <source>
        <dbReference type="SAM" id="MobiDB-lite"/>
    </source>
</evidence>
<dbReference type="InterPro" id="IPR002110">
    <property type="entry name" value="Ankyrin_rpt"/>
</dbReference>
<evidence type="ECO:0000313" key="6">
    <source>
        <dbReference type="EMBL" id="KAF6722111.1"/>
    </source>
</evidence>
<gene>
    <name evidence="6" type="ORF">FQA47_021921</name>
</gene>
<reference evidence="6" key="1">
    <citation type="journal article" name="BMC Genomics">
        <title>Long-read sequencing and de novo genome assembly of marine medaka (Oryzias melastigma).</title>
        <authorList>
            <person name="Liang P."/>
            <person name="Saqib H.S.A."/>
            <person name="Ni X."/>
            <person name="Shen Y."/>
        </authorList>
    </citation>
    <scope>NUCLEOTIDE SEQUENCE</scope>
    <source>
        <strain evidence="6">Bigg-433</strain>
    </source>
</reference>
<comment type="caution">
    <text evidence="6">The sequence shown here is derived from an EMBL/GenBank/DDBJ whole genome shotgun (WGS) entry which is preliminary data.</text>
</comment>
<evidence type="ECO:0000256" key="1">
    <source>
        <dbReference type="ARBA" id="ARBA00022737"/>
    </source>
</evidence>
<accession>A0A834C8V5</accession>
<dbReference type="SUPFAM" id="SSF48403">
    <property type="entry name" value="Ankyrin repeat"/>
    <property type="match status" value="1"/>
</dbReference>
<organism evidence="6 7">
    <name type="scientific">Oryzias melastigma</name>
    <name type="common">Marine medaka</name>
    <dbReference type="NCBI Taxonomy" id="30732"/>
    <lineage>
        <taxon>Eukaryota</taxon>
        <taxon>Metazoa</taxon>
        <taxon>Chordata</taxon>
        <taxon>Craniata</taxon>
        <taxon>Vertebrata</taxon>
        <taxon>Euteleostomi</taxon>
        <taxon>Actinopterygii</taxon>
        <taxon>Neopterygii</taxon>
        <taxon>Teleostei</taxon>
        <taxon>Neoteleostei</taxon>
        <taxon>Acanthomorphata</taxon>
        <taxon>Ovalentaria</taxon>
        <taxon>Atherinomorphae</taxon>
        <taxon>Beloniformes</taxon>
        <taxon>Adrianichthyidae</taxon>
        <taxon>Oryziinae</taxon>
        <taxon>Oryzias</taxon>
    </lineage>
</organism>
<dbReference type="PROSITE" id="PS50297">
    <property type="entry name" value="ANK_REP_REGION"/>
    <property type="match status" value="2"/>
</dbReference>
<dbReference type="Gene3D" id="1.25.40.20">
    <property type="entry name" value="Ankyrin repeat-containing domain"/>
    <property type="match status" value="1"/>
</dbReference>
<feature type="repeat" description="ANK" evidence="4">
    <location>
        <begin position="246"/>
        <end position="279"/>
    </location>
</feature>
<dbReference type="PANTHER" id="PTHR14491:SF9">
    <property type="entry name" value="ANKYRIN REPEAT DOMAIN-CONTAINING PROTEIN SOWAHB-LIKE"/>
    <property type="match status" value="1"/>
</dbReference>
<keyword evidence="2 4" id="KW-0040">ANK repeat</keyword>
<keyword evidence="1" id="KW-0677">Repeat</keyword>
<sequence>MAGSPQLSFLNEESEALPDQSHEGIQPGLEGLGVEDQLKDPNNPEDHNEQSRQMSSQCLVQDLDQEEQIQDCVEKESNLTSATTNQEEVEESGGGVPALVVTEAEESRRVTPAAVAASRRAQRPADLVISSPSFGGDGADMNCCDLLSPRSDSFSVTSDSRRSEDDTSSVAASSVMSLFHRVQLDPLEKDWLRSSALGNTAAQRILLTQEPGLILKKTALHWAAKQGRRDAVDMMLRSGADVNVRSGYTALHLASIHGHEDTVRTLISSYNAKTNIRDYHGKMAVHYWKGSTDVFNQSDLQPDGSFCRARRMQRFALPSFRLSRSRSHGQLHLEFRTLPQTASHDALDLHV</sequence>
<dbReference type="InterPro" id="IPR036770">
    <property type="entry name" value="Ankyrin_rpt-contain_sf"/>
</dbReference>
<feature type="compositionally biased region" description="Basic and acidic residues" evidence="5">
    <location>
        <begin position="36"/>
        <end position="50"/>
    </location>
</feature>
<name>A0A834C8V5_ORYME</name>
<dbReference type="PROSITE" id="PS50088">
    <property type="entry name" value="ANK_REPEAT"/>
    <property type="match status" value="2"/>
</dbReference>
<feature type="compositionally biased region" description="Polar residues" evidence="5">
    <location>
        <begin position="1"/>
        <end position="11"/>
    </location>
</feature>
<dbReference type="PANTHER" id="PTHR14491">
    <property type="entry name" value="SOSONDOWAH, ISOFORM G"/>
    <property type="match status" value="1"/>
</dbReference>
<proteinExistence type="inferred from homology"/>
<evidence type="ECO:0000256" key="4">
    <source>
        <dbReference type="PROSITE-ProRule" id="PRU00023"/>
    </source>
</evidence>
<dbReference type="Proteomes" id="UP000646548">
    <property type="component" value="Unassembled WGS sequence"/>
</dbReference>
<feature type="repeat" description="ANK" evidence="4">
    <location>
        <begin position="215"/>
        <end position="247"/>
    </location>
</feature>